<dbReference type="PANTHER" id="PTHR39338:SF7">
    <property type="entry name" value="BLL6692 PROTEIN"/>
    <property type="match status" value="1"/>
</dbReference>
<protein>
    <recommendedName>
        <fullName evidence="3">VWA containing CoxE family protein</fullName>
    </recommendedName>
</protein>
<sequence length="440" mass="50122">MFETLPENFRSFGLHADVRTLLILRKAIEKNLVRTIGDLHNVLKNIIVKEPRQIGPFTQAFYAYFLEIDIKQGQNLQDAILRSETFRQWRTKQEDQEILNDEELAVNTFLDEIHLSSYDIQKVIDGQEIWDKDNPNLVDQDAQDENQTEAKKLDRMADYSKLSLEELLERMKQVAKNQKTKHSGGSHWIGTGGISPYGHGGAAKGGIRVAGAGGGKMARAVLSDKNYYPVDQDTLINDNSIDAALASLKGIVEESAQESLDIKETIKLGLKRGGLFIPEIRSVQQEKLQVLLFIDNGGYSMSAYVKIVQQLFKKMKTRFAHDLETFYFHNTIYDKVYADAKRTQPVSLKQILAKDPNYKIFIMGDASMADYELNQISIKTYQSLISKFKKTVWLNPEPEKYWAYTTTIQVIKKLIPMFPMTPRGIENAVKEINKKKSLSS</sequence>
<reference evidence="2" key="1">
    <citation type="journal article" date="2019" name="Int. J. Syst. Evol. Microbiol.">
        <title>The Global Catalogue of Microorganisms (GCM) 10K type strain sequencing project: providing services to taxonomists for standard genome sequencing and annotation.</title>
        <authorList>
            <consortium name="The Broad Institute Genomics Platform"/>
            <consortium name="The Broad Institute Genome Sequencing Center for Infectious Disease"/>
            <person name="Wu L."/>
            <person name="Ma J."/>
        </authorList>
    </citation>
    <scope>NUCLEOTIDE SEQUENCE [LARGE SCALE GENOMIC DNA]</scope>
    <source>
        <strain evidence="2">CECT 7956</strain>
    </source>
</reference>
<accession>A0ABV7YV18</accession>
<proteinExistence type="predicted"/>
<evidence type="ECO:0000313" key="2">
    <source>
        <dbReference type="Proteomes" id="UP001595616"/>
    </source>
</evidence>
<dbReference type="Proteomes" id="UP001595616">
    <property type="component" value="Unassembled WGS sequence"/>
</dbReference>
<evidence type="ECO:0000313" key="1">
    <source>
        <dbReference type="EMBL" id="MFC3811019.1"/>
    </source>
</evidence>
<comment type="caution">
    <text evidence="1">The sequence shown here is derived from an EMBL/GenBank/DDBJ whole genome shotgun (WGS) entry which is preliminary data.</text>
</comment>
<dbReference type="PANTHER" id="PTHR39338">
    <property type="entry name" value="BLL5662 PROTEIN-RELATED"/>
    <property type="match status" value="1"/>
</dbReference>
<dbReference type="EMBL" id="JBHRYQ010000001">
    <property type="protein sequence ID" value="MFC3811019.1"/>
    <property type="molecule type" value="Genomic_DNA"/>
</dbReference>
<organism evidence="1 2">
    <name type="scientific">Lacihabitans lacunae</name>
    <dbReference type="NCBI Taxonomy" id="1028214"/>
    <lineage>
        <taxon>Bacteria</taxon>
        <taxon>Pseudomonadati</taxon>
        <taxon>Bacteroidota</taxon>
        <taxon>Cytophagia</taxon>
        <taxon>Cytophagales</taxon>
        <taxon>Leadbetterellaceae</taxon>
        <taxon>Lacihabitans</taxon>
    </lineage>
</organism>
<dbReference type="RefSeq" id="WP_379837648.1">
    <property type="nucleotide sequence ID" value="NZ_JBHRYQ010000001.1"/>
</dbReference>
<name>A0ABV7YV18_9BACT</name>
<evidence type="ECO:0008006" key="3">
    <source>
        <dbReference type="Google" id="ProtNLM"/>
    </source>
</evidence>
<gene>
    <name evidence="1" type="ORF">ACFOOI_10165</name>
</gene>
<keyword evidence="2" id="KW-1185">Reference proteome</keyword>